<dbReference type="AlphaFoldDB" id="A0A917W2Y0"/>
<dbReference type="RefSeq" id="WP_188802950.1">
    <property type="nucleotide sequence ID" value="NZ_BMOK01000007.1"/>
</dbReference>
<organism evidence="1 2">
    <name type="scientific">Sporolactobacillus putidus</name>
    <dbReference type="NCBI Taxonomy" id="492735"/>
    <lineage>
        <taxon>Bacteria</taxon>
        <taxon>Bacillati</taxon>
        <taxon>Bacillota</taxon>
        <taxon>Bacilli</taxon>
        <taxon>Bacillales</taxon>
        <taxon>Sporolactobacillaceae</taxon>
        <taxon>Sporolactobacillus</taxon>
    </lineage>
</organism>
<evidence type="ECO:0000313" key="2">
    <source>
        <dbReference type="Proteomes" id="UP000654670"/>
    </source>
</evidence>
<reference evidence="1" key="1">
    <citation type="journal article" date="2014" name="Int. J. Syst. Evol. Microbiol.">
        <title>Complete genome sequence of Corynebacterium casei LMG S-19264T (=DSM 44701T), isolated from a smear-ripened cheese.</title>
        <authorList>
            <consortium name="US DOE Joint Genome Institute (JGI-PGF)"/>
            <person name="Walter F."/>
            <person name="Albersmeier A."/>
            <person name="Kalinowski J."/>
            <person name="Ruckert C."/>
        </authorList>
    </citation>
    <scope>NUCLEOTIDE SEQUENCE</scope>
    <source>
        <strain evidence="1">JCM 15325</strain>
    </source>
</reference>
<sequence length="91" mass="10654">MLRKELKNIKEELEEIKNKINTDPIIVSKIDVGKEDIIVLKIYGLVDEYERNLIREKLQTYFPDNKILIIDRSVNGLEVIKKAVAEMKVEI</sequence>
<evidence type="ECO:0000313" key="1">
    <source>
        <dbReference type="EMBL" id="GGL55815.1"/>
    </source>
</evidence>
<dbReference type="Proteomes" id="UP000654670">
    <property type="component" value="Unassembled WGS sequence"/>
</dbReference>
<dbReference type="EMBL" id="BMOK01000007">
    <property type="protein sequence ID" value="GGL55815.1"/>
    <property type="molecule type" value="Genomic_DNA"/>
</dbReference>
<gene>
    <name evidence="1" type="ORF">GCM10007968_19880</name>
</gene>
<name>A0A917W2Y0_9BACL</name>
<reference evidence="1" key="2">
    <citation type="submission" date="2020-09" db="EMBL/GenBank/DDBJ databases">
        <authorList>
            <person name="Sun Q."/>
            <person name="Ohkuma M."/>
        </authorList>
    </citation>
    <scope>NUCLEOTIDE SEQUENCE</scope>
    <source>
        <strain evidence="1">JCM 15325</strain>
    </source>
</reference>
<accession>A0A917W2Y0</accession>
<protein>
    <submittedName>
        <fullName evidence="1">Uncharacterized protein</fullName>
    </submittedName>
</protein>
<keyword evidence="2" id="KW-1185">Reference proteome</keyword>
<proteinExistence type="predicted"/>
<comment type="caution">
    <text evidence="1">The sequence shown here is derived from an EMBL/GenBank/DDBJ whole genome shotgun (WGS) entry which is preliminary data.</text>
</comment>